<accession>A0A812J5C7</accession>
<dbReference type="Proteomes" id="UP000604046">
    <property type="component" value="Unassembled WGS sequence"/>
</dbReference>
<gene>
    <name evidence="2" type="ORF">SNAT2548_LOCUS5584</name>
</gene>
<name>A0A812J5C7_9DINO</name>
<feature type="region of interest" description="Disordered" evidence="1">
    <location>
        <begin position="77"/>
        <end position="109"/>
    </location>
</feature>
<dbReference type="EMBL" id="CAJNDS010000357">
    <property type="protein sequence ID" value="CAE7197275.1"/>
    <property type="molecule type" value="Genomic_DNA"/>
</dbReference>
<evidence type="ECO:0000313" key="2">
    <source>
        <dbReference type="EMBL" id="CAE7197275.1"/>
    </source>
</evidence>
<feature type="compositionally biased region" description="Basic residues" evidence="1">
    <location>
        <begin position="86"/>
        <end position="98"/>
    </location>
</feature>
<dbReference type="AlphaFoldDB" id="A0A812J5C7"/>
<sequence length="109" mass="12103">MQAWARLCLQSLQNLVSQVKLHFQERKECDIHDPMFLRCLTVFAKSRGCKIVNAELKSGAQTDFSVIMCHDNVRDLAAVPPPSTGKGKKGQKKKKSKKNSGPSAGTLYK</sequence>
<evidence type="ECO:0000313" key="3">
    <source>
        <dbReference type="Proteomes" id="UP000604046"/>
    </source>
</evidence>
<evidence type="ECO:0000256" key="1">
    <source>
        <dbReference type="SAM" id="MobiDB-lite"/>
    </source>
</evidence>
<protein>
    <submittedName>
        <fullName evidence="2">Uncharacterized protein</fullName>
    </submittedName>
</protein>
<organism evidence="2 3">
    <name type="scientific">Symbiodinium natans</name>
    <dbReference type="NCBI Taxonomy" id="878477"/>
    <lineage>
        <taxon>Eukaryota</taxon>
        <taxon>Sar</taxon>
        <taxon>Alveolata</taxon>
        <taxon>Dinophyceae</taxon>
        <taxon>Suessiales</taxon>
        <taxon>Symbiodiniaceae</taxon>
        <taxon>Symbiodinium</taxon>
    </lineage>
</organism>
<proteinExistence type="predicted"/>
<keyword evidence="3" id="KW-1185">Reference proteome</keyword>
<reference evidence="2" key="1">
    <citation type="submission" date="2021-02" db="EMBL/GenBank/DDBJ databases">
        <authorList>
            <person name="Dougan E. K."/>
            <person name="Rhodes N."/>
            <person name="Thang M."/>
            <person name="Chan C."/>
        </authorList>
    </citation>
    <scope>NUCLEOTIDE SEQUENCE</scope>
</reference>
<feature type="non-terminal residue" evidence="2">
    <location>
        <position position="109"/>
    </location>
</feature>
<comment type="caution">
    <text evidence="2">The sequence shown here is derived from an EMBL/GenBank/DDBJ whole genome shotgun (WGS) entry which is preliminary data.</text>
</comment>
<dbReference type="OrthoDB" id="10462625at2759"/>